<dbReference type="InterPro" id="IPR044839">
    <property type="entry name" value="NDR1-like"/>
</dbReference>
<evidence type="ECO:0000256" key="1">
    <source>
        <dbReference type="ARBA" id="ARBA00004370"/>
    </source>
</evidence>
<proteinExistence type="predicted"/>
<organism evidence="4 5">
    <name type="scientific">Carnegiea gigantea</name>
    <dbReference type="NCBI Taxonomy" id="171969"/>
    <lineage>
        <taxon>Eukaryota</taxon>
        <taxon>Viridiplantae</taxon>
        <taxon>Streptophyta</taxon>
        <taxon>Embryophyta</taxon>
        <taxon>Tracheophyta</taxon>
        <taxon>Spermatophyta</taxon>
        <taxon>Magnoliopsida</taxon>
        <taxon>eudicotyledons</taxon>
        <taxon>Gunneridae</taxon>
        <taxon>Pentapetalae</taxon>
        <taxon>Caryophyllales</taxon>
        <taxon>Cactineae</taxon>
        <taxon>Cactaceae</taxon>
        <taxon>Cactoideae</taxon>
        <taxon>Echinocereeae</taxon>
        <taxon>Carnegiea</taxon>
    </lineage>
</organism>
<evidence type="ECO:0008006" key="6">
    <source>
        <dbReference type="Google" id="ProtNLM"/>
    </source>
</evidence>
<dbReference type="PANTHER" id="PTHR31415">
    <property type="entry name" value="OS05G0367900 PROTEIN"/>
    <property type="match status" value="1"/>
</dbReference>
<comment type="caution">
    <text evidence="4">The sequence shown here is derived from an EMBL/GenBank/DDBJ whole genome shotgun (WGS) entry which is preliminary data.</text>
</comment>
<dbReference type="Proteomes" id="UP001153076">
    <property type="component" value="Unassembled WGS sequence"/>
</dbReference>
<dbReference type="EMBL" id="JAKOGI010000188">
    <property type="protein sequence ID" value="KAJ8440492.1"/>
    <property type="molecule type" value="Genomic_DNA"/>
</dbReference>
<dbReference type="AlphaFoldDB" id="A0A9Q1KCU6"/>
<dbReference type="GO" id="GO:0009506">
    <property type="term" value="C:plasmodesma"/>
    <property type="evidence" value="ECO:0007669"/>
    <property type="project" value="TreeGrafter"/>
</dbReference>
<name>A0A9Q1KCU6_9CARY</name>
<protein>
    <recommendedName>
        <fullName evidence="6">Late embryogenesis abundant protein LEA-2 subgroup domain-containing protein</fullName>
    </recommendedName>
</protein>
<keyword evidence="5" id="KW-1185">Reference proteome</keyword>
<reference evidence="4" key="1">
    <citation type="submission" date="2022-04" db="EMBL/GenBank/DDBJ databases">
        <title>Carnegiea gigantea Genome sequencing and assembly v2.</title>
        <authorList>
            <person name="Copetti D."/>
            <person name="Sanderson M.J."/>
            <person name="Burquez A."/>
            <person name="Wojciechowski M.F."/>
        </authorList>
    </citation>
    <scope>NUCLEOTIDE SEQUENCE</scope>
    <source>
        <strain evidence="4">SGP5-SGP5p</strain>
        <tissue evidence="4">Aerial part</tissue>
    </source>
</reference>
<evidence type="ECO:0000256" key="2">
    <source>
        <dbReference type="ARBA" id="ARBA00023136"/>
    </source>
</evidence>
<dbReference type="OrthoDB" id="1426517at2759"/>
<keyword evidence="3" id="KW-1133">Transmembrane helix</keyword>
<gene>
    <name evidence="4" type="ORF">Cgig2_022933</name>
</gene>
<accession>A0A9Q1KCU6</accession>
<feature type="transmembrane region" description="Helical" evidence="3">
    <location>
        <begin position="20"/>
        <end position="42"/>
    </location>
</feature>
<evidence type="ECO:0000313" key="5">
    <source>
        <dbReference type="Proteomes" id="UP001153076"/>
    </source>
</evidence>
<keyword evidence="2 3" id="KW-0472">Membrane</keyword>
<dbReference type="GO" id="GO:0005886">
    <property type="term" value="C:plasma membrane"/>
    <property type="evidence" value="ECO:0007669"/>
    <property type="project" value="TreeGrafter"/>
</dbReference>
<evidence type="ECO:0000256" key="3">
    <source>
        <dbReference type="SAM" id="Phobius"/>
    </source>
</evidence>
<keyword evidence="3" id="KW-0812">Transmembrane</keyword>
<evidence type="ECO:0000313" key="4">
    <source>
        <dbReference type="EMBL" id="KAJ8440492.1"/>
    </source>
</evidence>
<comment type="subcellular location">
    <subcellularLocation>
        <location evidence="1">Membrane</location>
    </subcellularLocation>
</comment>
<dbReference type="PANTHER" id="PTHR31415:SF166">
    <property type="entry name" value="LATE EMBRYOGENESIS ABUNDANT (LEA) HYDROXYPROLINE-RICH GLYCOPROTEIN FAMILY"/>
    <property type="match status" value="1"/>
</dbReference>
<dbReference type="GO" id="GO:0098542">
    <property type="term" value="P:defense response to other organism"/>
    <property type="evidence" value="ECO:0007669"/>
    <property type="project" value="InterPro"/>
</dbReference>
<sequence length="169" mass="19322">MTSKDCGHDDDDRRDQLRRLVGGIVAAIILILLVILLIWLILRPTKPRFILQDATVYAFNVSQPNLLTTTFQVTIYARNPNDRIGVYYDRMDVFAVYRNQQITLPTRLPLNYQGHKDVSVWSPFLYGNSVPIAPFLATSLQQDQNAGFELPETLLKENMILGDFIQIVI</sequence>